<dbReference type="Gene3D" id="3.40.50.720">
    <property type="entry name" value="NAD(P)-binding Rossmann-like Domain"/>
    <property type="match status" value="1"/>
</dbReference>
<dbReference type="Pfam" id="PF00106">
    <property type="entry name" value="adh_short"/>
    <property type="match status" value="1"/>
</dbReference>
<dbReference type="Proteomes" id="UP000321479">
    <property type="component" value="Chromosome"/>
</dbReference>
<dbReference type="PRINTS" id="PR00081">
    <property type="entry name" value="GDHRDH"/>
</dbReference>
<proteinExistence type="inferred from homology"/>
<protein>
    <submittedName>
        <fullName evidence="3">SDR family oxidoreductase</fullName>
    </submittedName>
</protein>
<dbReference type="CDD" id="cd05327">
    <property type="entry name" value="retinol-DH_like_SDR_c_like"/>
    <property type="match status" value="1"/>
</dbReference>
<dbReference type="PANTHER" id="PTHR43157:SF31">
    <property type="entry name" value="PHOSPHATIDYLINOSITOL-GLYCAN BIOSYNTHESIS CLASS F PROTEIN"/>
    <property type="match status" value="1"/>
</dbReference>
<dbReference type="InterPro" id="IPR002347">
    <property type="entry name" value="SDR_fam"/>
</dbReference>
<accession>A0A5B8V084</accession>
<dbReference type="InterPro" id="IPR036291">
    <property type="entry name" value="NAD(P)-bd_dom_sf"/>
</dbReference>
<gene>
    <name evidence="3" type="ORF">FRZ54_15645</name>
</gene>
<dbReference type="PANTHER" id="PTHR43157">
    <property type="entry name" value="PHOSPHATIDYLINOSITOL-GLYCAN BIOSYNTHESIS CLASS F PROTEIN-RELATED"/>
    <property type="match status" value="1"/>
</dbReference>
<evidence type="ECO:0000313" key="4">
    <source>
        <dbReference type="Proteomes" id="UP000321479"/>
    </source>
</evidence>
<keyword evidence="1" id="KW-0560">Oxidoreductase</keyword>
<reference evidence="3 4" key="1">
    <citation type="journal article" date="2017" name="Curr. Microbiol.">
        <title>Mucilaginibacter ginsenosidivorans sp. nov., Isolated from Soil of Ginseng Field.</title>
        <authorList>
            <person name="Kim M.M."/>
            <person name="Siddiqi M.Z."/>
            <person name="Im W.T."/>
        </authorList>
    </citation>
    <scope>NUCLEOTIDE SEQUENCE [LARGE SCALE GENOMIC DNA]</scope>
    <source>
        <strain evidence="3 4">Gsoil 3017</strain>
    </source>
</reference>
<evidence type="ECO:0000256" key="2">
    <source>
        <dbReference type="RuleBase" id="RU000363"/>
    </source>
</evidence>
<dbReference type="KEGG" id="mgin:FRZ54_15645"/>
<organism evidence="3 4">
    <name type="scientific">Mucilaginibacter ginsenosidivorans</name>
    <dbReference type="NCBI Taxonomy" id="398053"/>
    <lineage>
        <taxon>Bacteria</taxon>
        <taxon>Pseudomonadati</taxon>
        <taxon>Bacteroidota</taxon>
        <taxon>Sphingobacteriia</taxon>
        <taxon>Sphingobacteriales</taxon>
        <taxon>Sphingobacteriaceae</taxon>
        <taxon>Mucilaginibacter</taxon>
    </lineage>
</organism>
<evidence type="ECO:0000313" key="3">
    <source>
        <dbReference type="EMBL" id="QEC63946.1"/>
    </source>
</evidence>
<sequence length="278" mass="30938">MAAITTVITGSTSGIGKVAALELAKKGHAIYMLVRNTPKGERVREEIMAQTGNKNIFVVRCDVSDMQSVREAAEELKAKLFGINILINNAGSAFTEKQLSKDGFEMTFALNHLGHFLLTTSLMPLLERGQARIINVSSQGHQRAKPNFDDLKWEHTPYKVMKAYGISKLYNIYFTKSLAERYKDKGIVSYALHPGVVNTNIWDGVKGIARLFVGVLKLFMITPEKGAETIIYLATQPKLEKNSGKYFIKCKVAKNSLIADNAEARNKLWAISEKLVKI</sequence>
<dbReference type="GO" id="GO:0016491">
    <property type="term" value="F:oxidoreductase activity"/>
    <property type="evidence" value="ECO:0007669"/>
    <property type="project" value="UniProtKB-KW"/>
</dbReference>
<dbReference type="OrthoDB" id="597510at2"/>
<dbReference type="SUPFAM" id="SSF51735">
    <property type="entry name" value="NAD(P)-binding Rossmann-fold domains"/>
    <property type="match status" value="1"/>
</dbReference>
<dbReference type="EMBL" id="CP042436">
    <property type="protein sequence ID" value="QEC63946.1"/>
    <property type="molecule type" value="Genomic_DNA"/>
</dbReference>
<comment type="similarity">
    <text evidence="2">Belongs to the short-chain dehydrogenases/reductases (SDR) family.</text>
</comment>
<evidence type="ECO:0000256" key="1">
    <source>
        <dbReference type="ARBA" id="ARBA00023002"/>
    </source>
</evidence>
<dbReference type="RefSeq" id="WP_147032519.1">
    <property type="nucleotide sequence ID" value="NZ_CP042436.1"/>
</dbReference>
<keyword evidence="4" id="KW-1185">Reference proteome</keyword>
<dbReference type="AlphaFoldDB" id="A0A5B8V084"/>
<dbReference type="PRINTS" id="PR00080">
    <property type="entry name" value="SDRFAMILY"/>
</dbReference>
<name>A0A5B8V084_9SPHI</name>